<proteinExistence type="predicted"/>
<sequence>MANGRADLQRGAAERTARPQSDRRSRDRPGLAACPAAGRRPRDGLSGGRPTMLIHNAEPLTFPACLNPATVSGLSFEQVARLAAASGITMIEASIQQVVAYGPTRAADLLDELGIRVAAACGLLPDGPVLPHPLLINSPTFVHAVDGLETRLEVFGAIGCRVATIVLNPRTDLDGPFAHDLAVERLGMLGAACAGHGLTLAVELVGVQAGLPPSLDGRSPFITGLQGLVQLLDAVGGGTAAALGVCVDSFHWAAAGADSAQLTGLVPSRIAHVQVADTSTTVPPECWTDEMRLFPGDGALPWPKFIHALTDAGYAGPLSVELFNPSLRRLPDHLIAQRALSAVTDVQGRP</sequence>
<organism evidence="3 4">
    <name type="scientific">Actinomadura geliboluensis</name>
    <dbReference type="NCBI Taxonomy" id="882440"/>
    <lineage>
        <taxon>Bacteria</taxon>
        <taxon>Bacillati</taxon>
        <taxon>Actinomycetota</taxon>
        <taxon>Actinomycetes</taxon>
        <taxon>Streptosporangiales</taxon>
        <taxon>Thermomonosporaceae</taxon>
        <taxon>Actinomadura</taxon>
    </lineage>
</organism>
<dbReference type="EMBL" id="VCKZ01000073">
    <property type="protein sequence ID" value="TMR40018.1"/>
    <property type="molecule type" value="Genomic_DNA"/>
</dbReference>
<dbReference type="Proteomes" id="UP000305238">
    <property type="component" value="Unassembled WGS sequence"/>
</dbReference>
<dbReference type="SUPFAM" id="SSF51658">
    <property type="entry name" value="Xylose isomerase-like"/>
    <property type="match status" value="1"/>
</dbReference>
<dbReference type="Pfam" id="PF01261">
    <property type="entry name" value="AP_endonuc_2"/>
    <property type="match status" value="1"/>
</dbReference>
<protein>
    <submittedName>
        <fullName evidence="3">Sugar phosphate isomerase/epimerase</fullName>
    </submittedName>
</protein>
<dbReference type="OrthoDB" id="9780241at2"/>
<feature type="domain" description="Xylose isomerase-like TIM barrel" evidence="2">
    <location>
        <begin position="81"/>
        <end position="339"/>
    </location>
</feature>
<evidence type="ECO:0000256" key="1">
    <source>
        <dbReference type="SAM" id="MobiDB-lite"/>
    </source>
</evidence>
<dbReference type="PANTHER" id="PTHR12110:SF21">
    <property type="entry name" value="XYLOSE ISOMERASE-LIKE TIM BARREL DOMAIN-CONTAINING PROTEIN"/>
    <property type="match status" value="1"/>
</dbReference>
<dbReference type="PANTHER" id="PTHR12110">
    <property type="entry name" value="HYDROXYPYRUVATE ISOMERASE"/>
    <property type="match status" value="1"/>
</dbReference>
<gene>
    <name evidence="3" type="ORF">ETD96_12925</name>
</gene>
<dbReference type="InterPro" id="IPR013022">
    <property type="entry name" value="Xyl_isomerase-like_TIM-brl"/>
</dbReference>
<dbReference type="Gene3D" id="3.20.20.150">
    <property type="entry name" value="Divalent-metal-dependent TIM barrel enzymes"/>
    <property type="match status" value="1"/>
</dbReference>
<reference evidence="3 4" key="1">
    <citation type="submission" date="2019-05" db="EMBL/GenBank/DDBJ databases">
        <title>Draft genome sequence of Actinomadura geliboluensis A8036.</title>
        <authorList>
            <person name="Saricaoglu S."/>
            <person name="Isik K."/>
        </authorList>
    </citation>
    <scope>NUCLEOTIDE SEQUENCE [LARGE SCALE GENOMIC DNA]</scope>
    <source>
        <strain evidence="3 4">A8036</strain>
    </source>
</reference>
<dbReference type="GO" id="GO:0016853">
    <property type="term" value="F:isomerase activity"/>
    <property type="evidence" value="ECO:0007669"/>
    <property type="project" value="UniProtKB-KW"/>
</dbReference>
<name>A0A5S4H447_9ACTN</name>
<comment type="caution">
    <text evidence="3">The sequence shown here is derived from an EMBL/GenBank/DDBJ whole genome shotgun (WGS) entry which is preliminary data.</text>
</comment>
<dbReference type="InterPro" id="IPR050312">
    <property type="entry name" value="IolE/XylAMocC-like"/>
</dbReference>
<evidence type="ECO:0000259" key="2">
    <source>
        <dbReference type="Pfam" id="PF01261"/>
    </source>
</evidence>
<feature type="compositionally biased region" description="Basic and acidic residues" evidence="1">
    <location>
        <begin position="12"/>
        <end position="29"/>
    </location>
</feature>
<evidence type="ECO:0000313" key="3">
    <source>
        <dbReference type="EMBL" id="TMR40018.1"/>
    </source>
</evidence>
<accession>A0A5S4H447</accession>
<evidence type="ECO:0000313" key="4">
    <source>
        <dbReference type="Proteomes" id="UP000305238"/>
    </source>
</evidence>
<keyword evidence="3" id="KW-0413">Isomerase</keyword>
<dbReference type="AlphaFoldDB" id="A0A5S4H447"/>
<keyword evidence="4" id="KW-1185">Reference proteome</keyword>
<feature type="region of interest" description="Disordered" evidence="1">
    <location>
        <begin position="1"/>
        <end position="51"/>
    </location>
</feature>
<dbReference type="InterPro" id="IPR036237">
    <property type="entry name" value="Xyl_isomerase-like_sf"/>
</dbReference>